<evidence type="ECO:0000313" key="4">
    <source>
        <dbReference type="Proteomes" id="UP001345219"/>
    </source>
</evidence>
<accession>A0AAN7GFZ7</accession>
<evidence type="ECO:0000259" key="2">
    <source>
        <dbReference type="Pfam" id="PF03101"/>
    </source>
</evidence>
<organism evidence="3 4">
    <name type="scientific">Trapa incisa</name>
    <dbReference type="NCBI Taxonomy" id="236973"/>
    <lineage>
        <taxon>Eukaryota</taxon>
        <taxon>Viridiplantae</taxon>
        <taxon>Streptophyta</taxon>
        <taxon>Embryophyta</taxon>
        <taxon>Tracheophyta</taxon>
        <taxon>Spermatophyta</taxon>
        <taxon>Magnoliopsida</taxon>
        <taxon>eudicotyledons</taxon>
        <taxon>Gunneridae</taxon>
        <taxon>Pentapetalae</taxon>
        <taxon>rosids</taxon>
        <taxon>malvids</taxon>
        <taxon>Myrtales</taxon>
        <taxon>Lythraceae</taxon>
        <taxon>Trapa</taxon>
    </lineage>
</organism>
<sequence length="402" mass="46616">MDSSALRVGDFPMPEHWKKLCAVTEQLVRNVGNEKGETSEVLQQHLQVVATHREQMQQIEVELRAQIIARSKIADFKKCCSAEVQGLMKEKVHEKEQHMIQTLQRIVEEKDKELNAVKNDNEAKQRQIIELQEQGYRVSQENITSKDEQLMNAKEWPMQFQAVDVWQLGSLQAELQGQTTHPQEIDGPQSHCIQESEGEIEQQQALPETSFYKKSGRRRIRMLDECLVHPASENDVQENVIDCNRIHALIGDANNIGGNLRYKDITGADIIGMRFESFEAAEDFYRRYAIAIGFSIRKQDLRRKPNGALIMQKWVCNREGKRRQNYVDDDNKQWNRRPITRVGCPASFRVNMNSVGKWTVKQAILEHNHELTPMLDDWSLPDESLLRMEKRLKTQEPDDVDD</sequence>
<gene>
    <name evidence="3" type="ORF">SAY87_011742</name>
</gene>
<protein>
    <recommendedName>
        <fullName evidence="2">FAR1 domain-containing protein</fullName>
    </recommendedName>
</protein>
<dbReference type="PANTHER" id="PTHR46328:SF30">
    <property type="entry name" value="OS04G0641500 PROTEIN"/>
    <property type="match status" value="1"/>
</dbReference>
<keyword evidence="4" id="KW-1185">Reference proteome</keyword>
<dbReference type="PANTHER" id="PTHR46328">
    <property type="entry name" value="FAR-RED IMPAIRED RESPONSIVE (FAR1) FAMILY PROTEIN-RELATED"/>
    <property type="match status" value="1"/>
</dbReference>
<feature type="coiled-coil region" evidence="1">
    <location>
        <begin position="100"/>
        <end position="134"/>
    </location>
</feature>
<evidence type="ECO:0000256" key="1">
    <source>
        <dbReference type="SAM" id="Coils"/>
    </source>
</evidence>
<evidence type="ECO:0000313" key="3">
    <source>
        <dbReference type="EMBL" id="KAK4745430.1"/>
    </source>
</evidence>
<dbReference type="Proteomes" id="UP001345219">
    <property type="component" value="Chromosome 10"/>
</dbReference>
<dbReference type="AlphaFoldDB" id="A0AAN7GFZ7"/>
<dbReference type="InterPro" id="IPR004330">
    <property type="entry name" value="FAR1_DNA_bnd_dom"/>
</dbReference>
<proteinExistence type="predicted"/>
<keyword evidence="1" id="KW-0175">Coiled coil</keyword>
<name>A0AAN7GFZ7_9MYRT</name>
<feature type="domain" description="FAR1" evidence="2">
    <location>
        <begin position="283"/>
        <end position="373"/>
    </location>
</feature>
<comment type="caution">
    <text evidence="3">The sequence shown here is derived from an EMBL/GenBank/DDBJ whole genome shotgun (WGS) entry which is preliminary data.</text>
</comment>
<dbReference type="EMBL" id="JAXIOK010000021">
    <property type="protein sequence ID" value="KAK4745430.1"/>
    <property type="molecule type" value="Genomic_DNA"/>
</dbReference>
<dbReference type="Pfam" id="PF03101">
    <property type="entry name" value="FAR1"/>
    <property type="match status" value="1"/>
</dbReference>
<reference evidence="3 4" key="1">
    <citation type="journal article" date="2023" name="Hortic Res">
        <title>Pangenome of water caltrop reveals structural variations and asymmetric subgenome divergence after allopolyploidization.</title>
        <authorList>
            <person name="Zhang X."/>
            <person name="Chen Y."/>
            <person name="Wang L."/>
            <person name="Yuan Y."/>
            <person name="Fang M."/>
            <person name="Shi L."/>
            <person name="Lu R."/>
            <person name="Comes H.P."/>
            <person name="Ma Y."/>
            <person name="Chen Y."/>
            <person name="Huang G."/>
            <person name="Zhou Y."/>
            <person name="Zheng Z."/>
            <person name="Qiu Y."/>
        </authorList>
    </citation>
    <scope>NUCLEOTIDE SEQUENCE [LARGE SCALE GENOMIC DNA]</scope>
    <source>
        <tissue evidence="3">Roots</tissue>
    </source>
</reference>